<dbReference type="EMBL" id="FQUQ01000002">
    <property type="protein sequence ID" value="SHF42612.1"/>
    <property type="molecule type" value="Genomic_DNA"/>
</dbReference>
<reference evidence="2" key="1">
    <citation type="submission" date="2016-11" db="EMBL/GenBank/DDBJ databases">
        <authorList>
            <person name="Varghese N."/>
            <person name="Submissions S."/>
        </authorList>
    </citation>
    <scope>NUCLEOTIDE SEQUENCE [LARGE SCALE GENOMIC DNA]</scope>
    <source>
        <strain evidence="2">DSM 16990</strain>
    </source>
</reference>
<evidence type="ECO:0000313" key="2">
    <source>
        <dbReference type="Proteomes" id="UP000184287"/>
    </source>
</evidence>
<keyword evidence="2" id="KW-1185">Reference proteome</keyword>
<organism evidence="1 2">
    <name type="scientific">Pedobacter caeni</name>
    <dbReference type="NCBI Taxonomy" id="288992"/>
    <lineage>
        <taxon>Bacteria</taxon>
        <taxon>Pseudomonadati</taxon>
        <taxon>Bacteroidota</taxon>
        <taxon>Sphingobacteriia</taxon>
        <taxon>Sphingobacteriales</taxon>
        <taxon>Sphingobacteriaceae</taxon>
        <taxon>Pedobacter</taxon>
    </lineage>
</organism>
<name>A0A1M5BK93_9SPHI</name>
<accession>A0A1M5BK93</accession>
<dbReference type="RefSeq" id="WP_159441099.1">
    <property type="nucleotide sequence ID" value="NZ_FQUQ01000002.1"/>
</dbReference>
<protein>
    <submittedName>
        <fullName evidence="1">Uncharacterized protein</fullName>
    </submittedName>
</protein>
<gene>
    <name evidence="1" type="ORF">SAMN04488522_1021223</name>
</gene>
<proteinExistence type="predicted"/>
<dbReference type="AlphaFoldDB" id="A0A1M5BK93"/>
<evidence type="ECO:0000313" key="1">
    <source>
        <dbReference type="EMBL" id="SHF42612.1"/>
    </source>
</evidence>
<dbReference type="Proteomes" id="UP000184287">
    <property type="component" value="Unassembled WGS sequence"/>
</dbReference>
<sequence length="56" mass="6714">MGYDLNFWKYKKGIYPDNQEVYEKGSNGEIIEGLEELPIDQIRQEIADEFREMEEL</sequence>